<name>A0A6V8NBR2_9BACT</name>
<dbReference type="InterPro" id="IPR004360">
    <property type="entry name" value="Glyas_Fos-R_dOase_dom"/>
</dbReference>
<dbReference type="InterPro" id="IPR029068">
    <property type="entry name" value="Glyas_Bleomycin-R_OHBP_Dase"/>
</dbReference>
<dbReference type="GO" id="GO:0046872">
    <property type="term" value="F:metal ion binding"/>
    <property type="evidence" value="ECO:0007669"/>
    <property type="project" value="UniProtKB-KW"/>
</dbReference>
<dbReference type="GO" id="GO:0004493">
    <property type="term" value="F:methylmalonyl-CoA epimerase activity"/>
    <property type="evidence" value="ECO:0007669"/>
    <property type="project" value="TreeGrafter"/>
</dbReference>
<dbReference type="Pfam" id="PF00903">
    <property type="entry name" value="Glyoxalase"/>
    <property type="match status" value="1"/>
</dbReference>
<dbReference type="InterPro" id="IPR037523">
    <property type="entry name" value="VOC_core"/>
</dbReference>
<evidence type="ECO:0000313" key="4">
    <source>
        <dbReference type="Proteomes" id="UP000587586"/>
    </source>
</evidence>
<dbReference type="EMBL" id="BLXZ01000007">
    <property type="protein sequence ID" value="GFO69880.1"/>
    <property type="molecule type" value="Genomic_DNA"/>
</dbReference>
<dbReference type="InterPro" id="IPR051785">
    <property type="entry name" value="MMCE/EMCE_epimerase"/>
</dbReference>
<keyword evidence="4" id="KW-1185">Reference proteome</keyword>
<protein>
    <recommendedName>
        <fullName evidence="2">VOC domain-containing protein</fullName>
    </recommendedName>
</protein>
<dbReference type="GO" id="GO:0046491">
    <property type="term" value="P:L-methylmalonyl-CoA metabolic process"/>
    <property type="evidence" value="ECO:0007669"/>
    <property type="project" value="TreeGrafter"/>
</dbReference>
<dbReference type="PANTHER" id="PTHR43048:SF3">
    <property type="entry name" value="METHYLMALONYL-COA EPIMERASE, MITOCHONDRIAL"/>
    <property type="match status" value="1"/>
</dbReference>
<gene>
    <name evidence="3" type="ORF">GMLC_34590</name>
</gene>
<dbReference type="SUPFAM" id="SSF54593">
    <property type="entry name" value="Glyoxalase/Bleomycin resistance protein/Dihydroxybiphenyl dioxygenase"/>
    <property type="match status" value="1"/>
</dbReference>
<accession>A0A6V8NBR2</accession>
<dbReference type="PANTHER" id="PTHR43048">
    <property type="entry name" value="METHYLMALONYL-COA EPIMERASE"/>
    <property type="match status" value="1"/>
</dbReference>
<dbReference type="RefSeq" id="WP_183362454.1">
    <property type="nucleotide sequence ID" value="NZ_BLXZ01000007.1"/>
</dbReference>
<dbReference type="PROSITE" id="PS51819">
    <property type="entry name" value="VOC"/>
    <property type="match status" value="1"/>
</dbReference>
<feature type="domain" description="VOC" evidence="2">
    <location>
        <begin position="4"/>
        <end position="126"/>
    </location>
</feature>
<keyword evidence="1" id="KW-0479">Metal-binding</keyword>
<evidence type="ECO:0000256" key="1">
    <source>
        <dbReference type="ARBA" id="ARBA00022723"/>
    </source>
</evidence>
<proteinExistence type="predicted"/>
<evidence type="ECO:0000313" key="3">
    <source>
        <dbReference type="EMBL" id="GFO69880.1"/>
    </source>
</evidence>
<organism evidence="3 4">
    <name type="scientific">Geomonas limicola</name>
    <dbReference type="NCBI Taxonomy" id="2740186"/>
    <lineage>
        <taxon>Bacteria</taxon>
        <taxon>Pseudomonadati</taxon>
        <taxon>Thermodesulfobacteriota</taxon>
        <taxon>Desulfuromonadia</taxon>
        <taxon>Geobacterales</taxon>
        <taxon>Geobacteraceae</taxon>
        <taxon>Geomonas</taxon>
    </lineage>
</organism>
<comment type="caution">
    <text evidence="3">The sequence shown here is derived from an EMBL/GenBank/DDBJ whole genome shotgun (WGS) entry which is preliminary data.</text>
</comment>
<sequence length="127" mass="14401">MFKRIDHIEIIPGDFDKSLAFYTDVLGFVLKQRMPVNHAPMEEIAYLKLGDTVLELMRVPTAACATSEPWSVGYRMMALQVENMAEALEHLELQGVPVTWGPIDLGDSVRAEIRDIDGLSIELRQWK</sequence>
<dbReference type="Proteomes" id="UP000587586">
    <property type="component" value="Unassembled WGS sequence"/>
</dbReference>
<evidence type="ECO:0000259" key="2">
    <source>
        <dbReference type="PROSITE" id="PS51819"/>
    </source>
</evidence>
<reference evidence="4" key="1">
    <citation type="submission" date="2020-06" db="EMBL/GenBank/DDBJ databases">
        <title>Draft genomic sequecing of Geomonas sp. Red745.</title>
        <authorList>
            <person name="Itoh H."/>
            <person name="Xu Z.X."/>
            <person name="Ushijima N."/>
            <person name="Masuda Y."/>
            <person name="Shiratori Y."/>
            <person name="Senoo K."/>
        </authorList>
    </citation>
    <scope>NUCLEOTIDE SEQUENCE [LARGE SCALE GENOMIC DNA]</scope>
    <source>
        <strain evidence="4">Red745</strain>
    </source>
</reference>
<dbReference type="AlphaFoldDB" id="A0A6V8NBR2"/>
<dbReference type="Gene3D" id="3.10.180.10">
    <property type="entry name" value="2,3-Dihydroxybiphenyl 1,2-Dioxygenase, domain 1"/>
    <property type="match status" value="1"/>
</dbReference>